<feature type="domain" description="Exostosin GT47" evidence="1">
    <location>
        <begin position="252"/>
        <end position="321"/>
    </location>
</feature>
<dbReference type="InterPro" id="IPR040911">
    <property type="entry name" value="Exostosin_GT47"/>
</dbReference>
<keyword evidence="3" id="KW-1185">Reference proteome</keyword>
<reference evidence="2 3" key="1">
    <citation type="submission" date="2019-07" db="EMBL/GenBank/DDBJ databases">
        <title>Whole genome shotgun sequence of Segetibacter aerophilus NBRC 106135.</title>
        <authorList>
            <person name="Hosoyama A."/>
            <person name="Uohara A."/>
            <person name="Ohji S."/>
            <person name="Ichikawa N."/>
        </authorList>
    </citation>
    <scope>NUCLEOTIDE SEQUENCE [LARGE SCALE GENOMIC DNA]</scope>
    <source>
        <strain evidence="2 3">NBRC 106135</strain>
    </source>
</reference>
<protein>
    <recommendedName>
        <fullName evidence="1">Exostosin GT47 domain-containing protein</fullName>
    </recommendedName>
</protein>
<dbReference type="EMBL" id="BJYT01000011">
    <property type="protein sequence ID" value="GEO10458.1"/>
    <property type="molecule type" value="Genomic_DNA"/>
</dbReference>
<accession>A0A512BET7</accession>
<dbReference type="AlphaFoldDB" id="A0A512BET7"/>
<name>A0A512BET7_9BACT</name>
<sequence>MKLKIFTDLELLKFGEPVELLIPFIGKFNEEDKPGKIMSTRFDKLISSGREFIEFTSAEDAEAALLPLFYNSAHDIKVLEKAIQPFVDIVSKLNKKLLIFTGHDAPGCPTTIKNSIIFNSAVTKSAQGKNVFSYPHFFEDFLEEYLGTPLQVRQKGPKAVVGFCGYAPPLALNLSKEKVISIAKLGANYLGWMKKFPSRASHSYRARAIIGLLRSKRIERNFIIKSRFAFGPTGQLNSGNTEESDTFFRRNFVNNIYGSDYVLCVRGIGNNSIRFFEALCCGRIPIFVNTNCVLPFDHIIDWKSLCIWIEEKDIDRIDQIVFNFHQNISNEEFIALQLRLRAIWEEYLSPLGFLKNIKLFI</sequence>
<evidence type="ECO:0000259" key="1">
    <source>
        <dbReference type="Pfam" id="PF03016"/>
    </source>
</evidence>
<dbReference type="Pfam" id="PF03016">
    <property type="entry name" value="Exostosin_GT47"/>
    <property type="match status" value="1"/>
</dbReference>
<dbReference type="InterPro" id="IPR004263">
    <property type="entry name" value="Exostosin"/>
</dbReference>
<proteinExistence type="predicted"/>
<gene>
    <name evidence="2" type="ORF">SAE01_29540</name>
</gene>
<comment type="caution">
    <text evidence="2">The sequence shown here is derived from an EMBL/GenBank/DDBJ whole genome shotgun (WGS) entry which is preliminary data.</text>
</comment>
<dbReference type="GO" id="GO:0016757">
    <property type="term" value="F:glycosyltransferase activity"/>
    <property type="evidence" value="ECO:0007669"/>
    <property type="project" value="InterPro"/>
</dbReference>
<dbReference type="Proteomes" id="UP000321513">
    <property type="component" value="Unassembled WGS sequence"/>
</dbReference>
<evidence type="ECO:0000313" key="2">
    <source>
        <dbReference type="EMBL" id="GEO10458.1"/>
    </source>
</evidence>
<dbReference type="RefSeq" id="WP_147204574.1">
    <property type="nucleotide sequence ID" value="NZ_BJYT01000011.1"/>
</dbReference>
<organism evidence="2 3">
    <name type="scientific">Segetibacter aerophilus</name>
    <dbReference type="NCBI Taxonomy" id="670293"/>
    <lineage>
        <taxon>Bacteria</taxon>
        <taxon>Pseudomonadati</taxon>
        <taxon>Bacteroidota</taxon>
        <taxon>Chitinophagia</taxon>
        <taxon>Chitinophagales</taxon>
        <taxon>Chitinophagaceae</taxon>
        <taxon>Segetibacter</taxon>
    </lineage>
</organism>
<dbReference type="OrthoDB" id="1416011at2"/>
<dbReference type="PANTHER" id="PTHR11062">
    <property type="entry name" value="EXOSTOSIN HEPARAN SULFATE GLYCOSYLTRANSFERASE -RELATED"/>
    <property type="match status" value="1"/>
</dbReference>
<evidence type="ECO:0000313" key="3">
    <source>
        <dbReference type="Proteomes" id="UP000321513"/>
    </source>
</evidence>